<dbReference type="InterPro" id="IPR018490">
    <property type="entry name" value="cNMP-bd_dom_sf"/>
</dbReference>
<dbReference type="Pfam" id="PF13545">
    <property type="entry name" value="HTH_Crp_2"/>
    <property type="match status" value="1"/>
</dbReference>
<dbReference type="Pfam" id="PF00027">
    <property type="entry name" value="cNMP_binding"/>
    <property type="match status" value="1"/>
</dbReference>
<dbReference type="PROSITE" id="PS51063">
    <property type="entry name" value="HTH_CRP_2"/>
    <property type="match status" value="1"/>
</dbReference>
<organism evidence="5 6">
    <name type="scientific">Candidatus Ventrousia excrementavium</name>
    <dbReference type="NCBI Taxonomy" id="2840961"/>
    <lineage>
        <taxon>Bacteria</taxon>
        <taxon>Bacillati</taxon>
        <taxon>Bacillota</taxon>
        <taxon>Clostridia</taxon>
        <taxon>Eubacteriales</taxon>
        <taxon>Clostridiaceae</taxon>
        <taxon>Clostridiaceae incertae sedis</taxon>
        <taxon>Candidatus Ventrousia</taxon>
    </lineage>
</organism>
<keyword evidence="3" id="KW-0804">Transcription</keyword>
<dbReference type="SUPFAM" id="SSF46785">
    <property type="entry name" value="Winged helix' DNA-binding domain"/>
    <property type="match status" value="1"/>
</dbReference>
<evidence type="ECO:0000256" key="2">
    <source>
        <dbReference type="ARBA" id="ARBA00023125"/>
    </source>
</evidence>
<evidence type="ECO:0000259" key="4">
    <source>
        <dbReference type="PROSITE" id="PS51063"/>
    </source>
</evidence>
<reference evidence="5" key="2">
    <citation type="journal article" date="2021" name="PeerJ">
        <title>Extensive microbial diversity within the chicken gut microbiome revealed by metagenomics and culture.</title>
        <authorList>
            <person name="Gilroy R."/>
            <person name="Ravi A."/>
            <person name="Getino M."/>
            <person name="Pursley I."/>
            <person name="Horton D.L."/>
            <person name="Alikhan N.F."/>
            <person name="Baker D."/>
            <person name="Gharbi K."/>
            <person name="Hall N."/>
            <person name="Watson M."/>
            <person name="Adriaenssens E.M."/>
            <person name="Foster-Nyarko E."/>
            <person name="Jarju S."/>
            <person name="Secka A."/>
            <person name="Antonio M."/>
            <person name="Oren A."/>
            <person name="Chaudhuri R.R."/>
            <person name="La Ragione R."/>
            <person name="Hildebrand F."/>
            <person name="Pallen M.J."/>
        </authorList>
    </citation>
    <scope>NUCLEOTIDE SEQUENCE</scope>
    <source>
        <strain evidence="5">CHK191-8634</strain>
    </source>
</reference>
<protein>
    <submittedName>
        <fullName evidence="5">Crp/Fnr family transcriptional regulator</fullName>
    </submittedName>
</protein>
<evidence type="ECO:0000256" key="1">
    <source>
        <dbReference type="ARBA" id="ARBA00023015"/>
    </source>
</evidence>
<reference evidence="5" key="1">
    <citation type="submission" date="2020-10" db="EMBL/GenBank/DDBJ databases">
        <authorList>
            <person name="Gilroy R."/>
        </authorList>
    </citation>
    <scope>NUCLEOTIDE SEQUENCE</scope>
    <source>
        <strain evidence="5">CHK191-8634</strain>
    </source>
</reference>
<evidence type="ECO:0000313" key="6">
    <source>
        <dbReference type="Proteomes" id="UP000824073"/>
    </source>
</evidence>
<dbReference type="SMART" id="SM00419">
    <property type="entry name" value="HTH_CRP"/>
    <property type="match status" value="1"/>
</dbReference>
<dbReference type="EMBL" id="DVMR01000054">
    <property type="protein sequence ID" value="HIU44025.1"/>
    <property type="molecule type" value="Genomic_DNA"/>
</dbReference>
<dbReference type="InterPro" id="IPR014710">
    <property type="entry name" value="RmlC-like_jellyroll"/>
</dbReference>
<keyword evidence="2" id="KW-0238">DNA-binding</keyword>
<feature type="domain" description="HTH crp-type" evidence="4">
    <location>
        <begin position="143"/>
        <end position="212"/>
    </location>
</feature>
<dbReference type="InterPro" id="IPR012318">
    <property type="entry name" value="HTH_CRP"/>
</dbReference>
<evidence type="ECO:0000256" key="3">
    <source>
        <dbReference type="ARBA" id="ARBA00023163"/>
    </source>
</evidence>
<dbReference type="SUPFAM" id="SSF51206">
    <property type="entry name" value="cAMP-binding domain-like"/>
    <property type="match status" value="1"/>
</dbReference>
<dbReference type="Gene3D" id="2.60.120.10">
    <property type="entry name" value="Jelly Rolls"/>
    <property type="match status" value="1"/>
</dbReference>
<dbReference type="Proteomes" id="UP000824073">
    <property type="component" value="Unassembled WGS sequence"/>
</dbReference>
<name>A0A9D1IVR8_9CLOT</name>
<dbReference type="CDD" id="cd00038">
    <property type="entry name" value="CAP_ED"/>
    <property type="match status" value="1"/>
</dbReference>
<dbReference type="Gene3D" id="1.10.10.10">
    <property type="entry name" value="Winged helix-like DNA-binding domain superfamily/Winged helix DNA-binding domain"/>
    <property type="match status" value="1"/>
</dbReference>
<keyword evidence="1" id="KW-0805">Transcription regulation</keyword>
<dbReference type="GO" id="GO:0006355">
    <property type="term" value="P:regulation of DNA-templated transcription"/>
    <property type="evidence" value="ECO:0007669"/>
    <property type="project" value="InterPro"/>
</dbReference>
<sequence>MLTPRYFFSGDFRQFYPYFLSQPHIKRVFHKGEYLWEPGQPYEKIHYIISGAAIHYADHENGRRKIISFHGAGTVFPGYRRNDYKIELSLTTSALSEMQALEFTKAQFQAMLQANPALSEQVVGWYSMYINRFLFETVHQEYNPSLVKISNLLYLLTDCQPSSSGPAIAITQDELAGLLGLSLAQLTRGLTALREQGVISTGRGKIHVVDPPALARLCTSEIF</sequence>
<dbReference type="AlphaFoldDB" id="A0A9D1IVR8"/>
<dbReference type="InterPro" id="IPR036388">
    <property type="entry name" value="WH-like_DNA-bd_sf"/>
</dbReference>
<dbReference type="GO" id="GO:0003677">
    <property type="term" value="F:DNA binding"/>
    <property type="evidence" value="ECO:0007669"/>
    <property type="project" value="UniProtKB-KW"/>
</dbReference>
<gene>
    <name evidence="5" type="ORF">IAB67_06985</name>
</gene>
<comment type="caution">
    <text evidence="5">The sequence shown here is derived from an EMBL/GenBank/DDBJ whole genome shotgun (WGS) entry which is preliminary data.</text>
</comment>
<proteinExistence type="predicted"/>
<evidence type="ECO:0000313" key="5">
    <source>
        <dbReference type="EMBL" id="HIU44025.1"/>
    </source>
</evidence>
<dbReference type="InterPro" id="IPR000595">
    <property type="entry name" value="cNMP-bd_dom"/>
</dbReference>
<dbReference type="InterPro" id="IPR036390">
    <property type="entry name" value="WH_DNA-bd_sf"/>
</dbReference>
<accession>A0A9D1IVR8</accession>